<evidence type="ECO:0008006" key="4">
    <source>
        <dbReference type="Google" id="ProtNLM"/>
    </source>
</evidence>
<feature type="signal peptide" evidence="1">
    <location>
        <begin position="1"/>
        <end position="18"/>
    </location>
</feature>
<gene>
    <name evidence="2" type="ORF">SAMN04488522_1182</name>
</gene>
<dbReference type="EMBL" id="FQUQ01000018">
    <property type="protein sequence ID" value="SHH08581.1"/>
    <property type="molecule type" value="Genomic_DNA"/>
</dbReference>
<proteinExistence type="predicted"/>
<dbReference type="Proteomes" id="UP000184287">
    <property type="component" value="Unassembled WGS sequence"/>
</dbReference>
<evidence type="ECO:0000256" key="1">
    <source>
        <dbReference type="SAM" id="SignalP"/>
    </source>
</evidence>
<evidence type="ECO:0000313" key="2">
    <source>
        <dbReference type="EMBL" id="SHH08581.1"/>
    </source>
</evidence>
<feature type="chain" id="PRO_5009913091" description="SH3 domain-containing protein" evidence="1">
    <location>
        <begin position="19"/>
        <end position="252"/>
    </location>
</feature>
<dbReference type="AlphaFoldDB" id="A0A1M5Q443"/>
<dbReference type="RefSeq" id="WP_073239199.1">
    <property type="nucleotide sequence ID" value="NZ_FQUQ01000018.1"/>
</dbReference>
<protein>
    <recommendedName>
        <fullName evidence="4">SH3 domain-containing protein</fullName>
    </recommendedName>
</protein>
<keyword evidence="1" id="KW-0732">Signal</keyword>
<organism evidence="2 3">
    <name type="scientific">Pedobacter caeni</name>
    <dbReference type="NCBI Taxonomy" id="288992"/>
    <lineage>
        <taxon>Bacteria</taxon>
        <taxon>Pseudomonadati</taxon>
        <taxon>Bacteroidota</taxon>
        <taxon>Sphingobacteriia</taxon>
        <taxon>Sphingobacteriales</taxon>
        <taxon>Sphingobacteriaceae</taxon>
        <taxon>Pedobacter</taxon>
    </lineage>
</organism>
<keyword evidence="3" id="KW-1185">Reference proteome</keyword>
<evidence type="ECO:0000313" key="3">
    <source>
        <dbReference type="Proteomes" id="UP000184287"/>
    </source>
</evidence>
<dbReference type="OrthoDB" id="1450705at2"/>
<accession>A0A1M5Q443</accession>
<name>A0A1M5Q443_9SPHI</name>
<sequence>MKKLLTILLLFAYIQSQAQTNQLKKIENSIRDNGIGNKFEKQIIDLNNDQVDDYIYLYQCGEPKCIKVYLNIKGILTEQISEQCWSYELSSVNNKKKLTLTLGHCCGESPYVSIRSFEFSNSQAVIKDNYVLTNIEYTGSSMLSPDFYNSQSETAVINTSDYNLRFSPSTDLLQGEEKETFTYGTSEGTNIIAQIKMGSIINILSQLIQKDKTWLFIEVDSASLIGKNHPVDFNFKDQKLRGWVSSKYVTRK</sequence>
<dbReference type="Gene3D" id="2.30.30.40">
    <property type="entry name" value="SH3 Domains"/>
    <property type="match status" value="1"/>
</dbReference>
<reference evidence="3" key="1">
    <citation type="submission" date="2016-11" db="EMBL/GenBank/DDBJ databases">
        <authorList>
            <person name="Varghese N."/>
            <person name="Submissions S."/>
        </authorList>
    </citation>
    <scope>NUCLEOTIDE SEQUENCE [LARGE SCALE GENOMIC DNA]</scope>
    <source>
        <strain evidence="3">DSM 16990</strain>
    </source>
</reference>